<comment type="caution">
    <text evidence="2">The sequence shown here is derived from an EMBL/GenBank/DDBJ whole genome shotgun (WGS) entry which is preliminary data.</text>
</comment>
<feature type="compositionally biased region" description="Basic residues" evidence="1">
    <location>
        <begin position="70"/>
        <end position="83"/>
    </location>
</feature>
<accession>A0A087EAK8</accession>
<evidence type="ECO:0000313" key="3">
    <source>
        <dbReference type="Proteomes" id="UP000029003"/>
    </source>
</evidence>
<sequence>MHYFTPKRCTESNKIMYHDKAQALRAADQSWRERGAELWVYRCEYCGSWHLTHHDTSLRDAVPHMDGPRKPHSRKRGYKPRRR</sequence>
<protein>
    <submittedName>
        <fullName evidence="2">Uncharacterized protein</fullName>
    </submittedName>
</protein>
<reference evidence="2 3" key="1">
    <citation type="submission" date="2014-03" db="EMBL/GenBank/DDBJ databases">
        <title>Genomics of Bifidobacteria.</title>
        <authorList>
            <person name="Ventura M."/>
            <person name="Milani C."/>
            <person name="Lugli G.A."/>
        </authorList>
    </citation>
    <scope>NUCLEOTIDE SEQUENCE [LARGE SCALE GENOMIC DNA]</scope>
    <source>
        <strain evidence="2 3">LMG 21395</strain>
    </source>
</reference>
<dbReference type="AlphaFoldDB" id="A0A087EAK8"/>
<name>A0A087EAK8_9BIFI</name>
<organism evidence="2 3">
    <name type="scientific">Bifidobacterium thermacidophilum subsp. thermacidophilum</name>
    <dbReference type="NCBI Taxonomy" id="79262"/>
    <lineage>
        <taxon>Bacteria</taxon>
        <taxon>Bacillati</taxon>
        <taxon>Actinomycetota</taxon>
        <taxon>Actinomycetes</taxon>
        <taxon>Bifidobacteriales</taxon>
        <taxon>Bifidobacteriaceae</taxon>
        <taxon>Bifidobacterium</taxon>
    </lineage>
</organism>
<feature type="region of interest" description="Disordered" evidence="1">
    <location>
        <begin position="59"/>
        <end position="83"/>
    </location>
</feature>
<evidence type="ECO:0000313" key="2">
    <source>
        <dbReference type="EMBL" id="KFJ04809.1"/>
    </source>
</evidence>
<dbReference type="RefSeq" id="WP_029576938.1">
    <property type="nucleotide sequence ID" value="NZ_JGZT01000001.1"/>
</dbReference>
<feature type="compositionally biased region" description="Basic and acidic residues" evidence="1">
    <location>
        <begin position="59"/>
        <end position="69"/>
    </location>
</feature>
<dbReference type="EMBL" id="JGZT01000001">
    <property type="protein sequence ID" value="KFJ04809.1"/>
    <property type="molecule type" value="Genomic_DNA"/>
</dbReference>
<dbReference type="OrthoDB" id="3232804at2"/>
<proteinExistence type="predicted"/>
<evidence type="ECO:0000256" key="1">
    <source>
        <dbReference type="SAM" id="MobiDB-lite"/>
    </source>
</evidence>
<gene>
    <name evidence="2" type="ORF">THER5_1853</name>
</gene>
<dbReference type="Proteomes" id="UP000029003">
    <property type="component" value="Unassembled WGS sequence"/>
</dbReference>